<evidence type="ECO:0000313" key="3">
    <source>
        <dbReference type="EMBL" id="SVA86318.1"/>
    </source>
</evidence>
<dbReference type="Pfam" id="PF00583">
    <property type="entry name" value="Acetyltransf_1"/>
    <property type="match status" value="1"/>
</dbReference>
<dbReference type="PANTHER" id="PTHR13947">
    <property type="entry name" value="GNAT FAMILY N-ACETYLTRANSFERASE"/>
    <property type="match status" value="1"/>
</dbReference>
<protein>
    <recommendedName>
        <fullName evidence="2">N-acetyltransferase domain-containing protein</fullName>
    </recommendedName>
</protein>
<dbReference type="PANTHER" id="PTHR13947:SF37">
    <property type="entry name" value="LD18367P"/>
    <property type="match status" value="1"/>
</dbReference>
<dbReference type="Gene3D" id="3.40.630.30">
    <property type="match status" value="1"/>
</dbReference>
<name>A0A381ZAM1_9ZZZZ</name>
<gene>
    <name evidence="3" type="ORF">METZ01_LOCUS139172</name>
</gene>
<proteinExistence type="predicted"/>
<dbReference type="GO" id="GO:0008080">
    <property type="term" value="F:N-acetyltransferase activity"/>
    <property type="evidence" value="ECO:0007669"/>
    <property type="project" value="InterPro"/>
</dbReference>
<dbReference type="InterPro" id="IPR016181">
    <property type="entry name" value="Acyl_CoA_acyltransferase"/>
</dbReference>
<feature type="domain" description="N-acetyltransferase" evidence="2">
    <location>
        <begin position="4"/>
        <end position="154"/>
    </location>
</feature>
<dbReference type="AlphaFoldDB" id="A0A381ZAM1"/>
<accession>A0A381ZAM1</accession>
<dbReference type="InterPro" id="IPR050769">
    <property type="entry name" value="NAT_camello-type"/>
</dbReference>
<dbReference type="EMBL" id="UINC01020591">
    <property type="protein sequence ID" value="SVA86318.1"/>
    <property type="molecule type" value="Genomic_DNA"/>
</dbReference>
<dbReference type="CDD" id="cd04301">
    <property type="entry name" value="NAT_SF"/>
    <property type="match status" value="1"/>
</dbReference>
<evidence type="ECO:0000256" key="1">
    <source>
        <dbReference type="ARBA" id="ARBA00022679"/>
    </source>
</evidence>
<dbReference type="InterPro" id="IPR000182">
    <property type="entry name" value="GNAT_dom"/>
</dbReference>
<reference evidence="3" key="1">
    <citation type="submission" date="2018-05" db="EMBL/GenBank/DDBJ databases">
        <authorList>
            <person name="Lanie J.A."/>
            <person name="Ng W.-L."/>
            <person name="Kazmierczak K.M."/>
            <person name="Andrzejewski T.M."/>
            <person name="Davidsen T.M."/>
            <person name="Wayne K.J."/>
            <person name="Tettelin H."/>
            <person name="Glass J.I."/>
            <person name="Rusch D."/>
            <person name="Podicherti R."/>
            <person name="Tsui H.-C.T."/>
            <person name="Winkler M.E."/>
        </authorList>
    </citation>
    <scope>NUCLEOTIDE SEQUENCE</scope>
</reference>
<dbReference type="PROSITE" id="PS51186">
    <property type="entry name" value="GNAT"/>
    <property type="match status" value="1"/>
</dbReference>
<sequence length="157" mass="18211">MHNLRIVPFHKKYSSTFYHLNKIWIEESFLLEESDKFDLLDPEKSIINKGGEIFFVLIENKPIATAAMIPIKSDTYELAKMTVDTQYRGNGIANKLMDKCILFAEEKEAKEIILITNDTLVIARNLYDKYGFKEVPLDSDKYLRGNVKMTLNLVKDK</sequence>
<organism evidence="3">
    <name type="scientific">marine metagenome</name>
    <dbReference type="NCBI Taxonomy" id="408172"/>
    <lineage>
        <taxon>unclassified sequences</taxon>
        <taxon>metagenomes</taxon>
        <taxon>ecological metagenomes</taxon>
    </lineage>
</organism>
<dbReference type="SUPFAM" id="SSF55729">
    <property type="entry name" value="Acyl-CoA N-acyltransferases (Nat)"/>
    <property type="match status" value="1"/>
</dbReference>
<evidence type="ECO:0000259" key="2">
    <source>
        <dbReference type="PROSITE" id="PS51186"/>
    </source>
</evidence>
<keyword evidence="1" id="KW-0808">Transferase</keyword>